<keyword evidence="8 12" id="KW-0472">Membrane</keyword>
<comment type="caution">
    <text evidence="14">The sequence shown here is derived from an EMBL/GenBank/DDBJ whole genome shotgun (WGS) entry which is preliminary data.</text>
</comment>
<dbReference type="InterPro" id="IPR003016">
    <property type="entry name" value="2-oxoA_DH_lipoyl-BS"/>
</dbReference>
<gene>
    <name evidence="14" type="ORF">RDB_LOCUS66075</name>
</gene>
<feature type="domain" description="Lipoyl-binding" evidence="13">
    <location>
        <begin position="1183"/>
        <end position="1265"/>
    </location>
</feature>
<keyword evidence="10" id="KW-0175">Coiled coil</keyword>
<feature type="compositionally biased region" description="Low complexity" evidence="11">
    <location>
        <begin position="1070"/>
        <end position="1090"/>
    </location>
</feature>
<dbReference type="Gene3D" id="2.40.50.100">
    <property type="match status" value="1"/>
</dbReference>
<feature type="transmembrane region" description="Helical" evidence="12">
    <location>
        <begin position="67"/>
        <end position="91"/>
    </location>
</feature>
<protein>
    <recommendedName>
        <fullName evidence="13">Lipoyl-binding domain-containing protein</fullName>
    </recommendedName>
</protein>
<feature type="transmembrane region" description="Helical" evidence="12">
    <location>
        <begin position="116"/>
        <end position="136"/>
    </location>
</feature>
<dbReference type="InterPro" id="IPR007568">
    <property type="entry name" value="RTA1"/>
</dbReference>
<dbReference type="HAMAP" id="MF_00272">
    <property type="entry name" value="GcvH"/>
    <property type="match status" value="1"/>
</dbReference>
<dbReference type="GO" id="GO:0005960">
    <property type="term" value="C:glycine cleavage complex"/>
    <property type="evidence" value="ECO:0007669"/>
    <property type="project" value="InterPro"/>
</dbReference>
<evidence type="ECO:0000256" key="11">
    <source>
        <dbReference type="SAM" id="MobiDB-lite"/>
    </source>
</evidence>
<dbReference type="NCBIfam" id="NF002270">
    <property type="entry name" value="PRK01202.1"/>
    <property type="match status" value="1"/>
</dbReference>
<feature type="compositionally biased region" description="Polar residues" evidence="11">
    <location>
        <begin position="310"/>
        <end position="325"/>
    </location>
</feature>
<comment type="similarity">
    <text evidence="3">Belongs to the GcvH family.</text>
</comment>
<dbReference type="Pfam" id="PF01465">
    <property type="entry name" value="GRIP"/>
    <property type="match status" value="1"/>
</dbReference>
<sequence length="1291" mass="142097">MTAANFIILGKIIERLGYQYSRLSPKLYTIVFVTCDIIALVVQAVGGAKASLAVQLRNEDPEKGAKIMVGGIIFQMAAITIYTLLATEFLFRYRFDRPVREIASSDSETALSKPQLDINITLMILGLSISTLFIYIRSIYRTIELLDGWTGPIITNQLYFSSLMFNNFRKRLEDSLEAVEALAIQGSPRPGRQDSVSSPIDTASANSPPAVRHSLDTSSPTQHTGSFNYLPYQPRSTSQLADSAMSNLRRSLTLQRTTSANSGQPDSAHGKGSREGSPVHAPAPRRGGLSLEERLRANFSAGDGSVSPIGRSTSAIQTPNSTTPVGQPAVLIDPAQIPLPPSPVEGDPPEANALVEGVVDPTSIHLPMSPPAQHIHMPSASLDTLIAPTPRNQQLAASPVISHPLSPPPPEVSVPPSQPEKTEPVPAAELPTTPPPQPQVVDVKETPPRPPNIIVDVSTPSSALVTPSEFATAESRSDITAGSPDASLNGHDIDTTADVLAVLDTDTPITPIGGVPRGHVSGVDLPPPSSSEPESKAEGTAQTEAPAQGDEDTKLRERLKVIEERFSDISTSFKRLQAEKVAVDKLIKEVSSLEGMADLDGLRAYLTNQKMKVDLSAEEIKRLTGQIKQQEERLEEVREMHKMESSSQSDLIEKLRQQLAESEALLKVAESDTTTSKNIASQHEVEIERLKRALKDEEEKRTKAITLLKTVRQKLTKAEKERDDIIKEREKDKEDVSAARAEIERVRIDAERAKNERERDIAGMRDRFERELKETKERYEKELAARKGQYELEAITTKAAYSKELSTKTTRIASLESTVANLAHEKDSLFEQCQTRQAEAESAQSHLQTVQNQLNEMQFQLREAEERNSLLTEELDEVRNGSRLSTHSPTPGPEVARLLSEAEGKFEGRLSEMRTKLKAIEKERNEAEDDWNKTLADRSKEIEKLRFALRQAEDKWIESGRVGKGMDEKLAALEQNVQELQSQRDGWQQERSTLEEHLKQVQSKLQTIETNHAEALERANSLETQFEESKNREASLRMSNKTLRDELRKVQSSAALLERQRPGGVGGFWSGSNSGNQSSSKSGNGVTSPVSPRPSSPVTSEAGSAPAKQEEEVNLEYIRNVILQFLEHKEMRHVPLALFFLDSCRYAYFAASCTFTFDSDQPDDPKRYTKDHESISYDSDSKLGTISITDYAQKQLGDVVFVELPNAGTKVEAGGHLGAVESVKAASDIYAPVSGTVKELNSALQGKPALLNTAPETEGWLCKIELSDPSEIEGLLEKEEYIKFCETGGSA</sequence>
<comment type="subcellular location">
    <subcellularLocation>
        <location evidence="2">Membrane</location>
        <topology evidence="2">Multi-pass membrane protein</topology>
    </subcellularLocation>
</comment>
<evidence type="ECO:0000256" key="6">
    <source>
        <dbReference type="ARBA" id="ARBA00022946"/>
    </source>
</evidence>
<evidence type="ECO:0000256" key="4">
    <source>
        <dbReference type="ARBA" id="ARBA00022692"/>
    </source>
</evidence>
<feature type="transmembrane region" description="Helical" evidence="12">
    <location>
        <begin position="27"/>
        <end position="47"/>
    </location>
</feature>
<dbReference type="Pfam" id="PF01597">
    <property type="entry name" value="GCV_H"/>
    <property type="match status" value="1"/>
</dbReference>
<feature type="compositionally biased region" description="Polar residues" evidence="11">
    <location>
        <begin position="234"/>
        <end position="244"/>
    </location>
</feature>
<dbReference type="GO" id="GO:0005739">
    <property type="term" value="C:mitochondrion"/>
    <property type="evidence" value="ECO:0007669"/>
    <property type="project" value="TreeGrafter"/>
</dbReference>
<evidence type="ECO:0000313" key="15">
    <source>
        <dbReference type="Proteomes" id="UP000663888"/>
    </source>
</evidence>
<dbReference type="NCBIfam" id="TIGR00527">
    <property type="entry name" value="gcvH"/>
    <property type="match status" value="1"/>
</dbReference>
<feature type="compositionally biased region" description="Polar residues" evidence="11">
    <location>
        <begin position="256"/>
        <end position="265"/>
    </location>
</feature>
<dbReference type="CDD" id="cd06503">
    <property type="entry name" value="ATP-synt_Fo_b"/>
    <property type="match status" value="1"/>
</dbReference>
<proteinExistence type="inferred from homology"/>
<dbReference type="CDD" id="cd06848">
    <property type="entry name" value="GCS_H"/>
    <property type="match status" value="1"/>
</dbReference>
<dbReference type="GO" id="GO:0016020">
    <property type="term" value="C:membrane"/>
    <property type="evidence" value="ECO:0007669"/>
    <property type="project" value="UniProtKB-SubCell"/>
</dbReference>
<feature type="compositionally biased region" description="Pro residues" evidence="11">
    <location>
        <begin position="405"/>
        <end position="418"/>
    </location>
</feature>
<evidence type="ECO:0000256" key="7">
    <source>
        <dbReference type="ARBA" id="ARBA00022989"/>
    </source>
</evidence>
<dbReference type="Proteomes" id="UP000663888">
    <property type="component" value="Unassembled WGS sequence"/>
</dbReference>
<feature type="region of interest" description="Disordered" evidence="11">
    <location>
        <begin position="187"/>
        <end position="244"/>
    </location>
</feature>
<evidence type="ECO:0000256" key="8">
    <source>
        <dbReference type="ARBA" id="ARBA00023136"/>
    </source>
</evidence>
<evidence type="ECO:0000313" key="14">
    <source>
        <dbReference type="EMBL" id="CAE6449521.1"/>
    </source>
</evidence>
<evidence type="ECO:0000256" key="2">
    <source>
        <dbReference type="ARBA" id="ARBA00004141"/>
    </source>
</evidence>
<dbReference type="PROSITE" id="PS00189">
    <property type="entry name" value="LIPOYL"/>
    <property type="match status" value="1"/>
</dbReference>
<comment type="cofactor">
    <cofactor evidence="1">
        <name>(R)-lipoate</name>
        <dbReference type="ChEBI" id="CHEBI:83088"/>
    </cofactor>
</comment>
<dbReference type="GO" id="GO:0009249">
    <property type="term" value="P:protein lipoylation"/>
    <property type="evidence" value="ECO:0007669"/>
    <property type="project" value="TreeGrafter"/>
</dbReference>
<dbReference type="PROSITE" id="PS50968">
    <property type="entry name" value="BIOTINYL_LIPOYL"/>
    <property type="match status" value="1"/>
</dbReference>
<feature type="compositionally biased region" description="Polar residues" evidence="11">
    <location>
        <begin position="216"/>
        <end position="227"/>
    </location>
</feature>
<feature type="region of interest" description="Disordered" evidence="11">
    <location>
        <begin position="300"/>
        <end position="328"/>
    </location>
</feature>
<evidence type="ECO:0000256" key="3">
    <source>
        <dbReference type="ARBA" id="ARBA00009249"/>
    </source>
</evidence>
<keyword evidence="6" id="KW-0809">Transit peptide</keyword>
<evidence type="ECO:0000256" key="10">
    <source>
        <dbReference type="SAM" id="Coils"/>
    </source>
</evidence>
<dbReference type="PANTHER" id="PTHR11715">
    <property type="entry name" value="GLYCINE CLEAVAGE SYSTEM H PROTEIN"/>
    <property type="match status" value="1"/>
</dbReference>
<accession>A0A8H3GEY0</accession>
<dbReference type="InterPro" id="IPR017453">
    <property type="entry name" value="GCV_H_sub"/>
</dbReference>
<dbReference type="InterPro" id="IPR002930">
    <property type="entry name" value="GCV_H"/>
</dbReference>
<dbReference type="InterPro" id="IPR011053">
    <property type="entry name" value="Single_hybrid_motif"/>
</dbReference>
<reference evidence="14" key="1">
    <citation type="submission" date="2021-01" db="EMBL/GenBank/DDBJ databases">
        <authorList>
            <person name="Kaushik A."/>
        </authorList>
    </citation>
    <scope>NUCLEOTIDE SEQUENCE</scope>
    <source>
        <strain evidence="14">AG4-R118</strain>
    </source>
</reference>
<feature type="region of interest" description="Disordered" evidence="11">
    <location>
        <begin position="399"/>
        <end position="490"/>
    </location>
</feature>
<dbReference type="EMBL" id="CAJMWX010001038">
    <property type="protein sequence ID" value="CAE6449521.1"/>
    <property type="molecule type" value="Genomic_DNA"/>
</dbReference>
<feature type="region of interest" description="Disordered" evidence="11">
    <location>
        <begin position="510"/>
        <end position="554"/>
    </location>
</feature>
<organism evidence="14 15">
    <name type="scientific">Rhizoctonia solani</name>
    <dbReference type="NCBI Taxonomy" id="456999"/>
    <lineage>
        <taxon>Eukaryota</taxon>
        <taxon>Fungi</taxon>
        <taxon>Dikarya</taxon>
        <taxon>Basidiomycota</taxon>
        <taxon>Agaricomycotina</taxon>
        <taxon>Agaricomycetes</taxon>
        <taxon>Cantharellales</taxon>
        <taxon>Ceratobasidiaceae</taxon>
        <taxon>Rhizoctonia</taxon>
    </lineage>
</organism>
<dbReference type="PANTHER" id="PTHR11715:SF3">
    <property type="entry name" value="GLYCINE CLEAVAGE SYSTEM H PROTEIN-RELATED"/>
    <property type="match status" value="1"/>
</dbReference>
<dbReference type="SUPFAM" id="SSF51230">
    <property type="entry name" value="Single hybrid motif"/>
    <property type="match status" value="1"/>
</dbReference>
<name>A0A8H3GEY0_9AGAM</name>
<keyword evidence="7 12" id="KW-1133">Transmembrane helix</keyword>
<keyword evidence="4 12" id="KW-0812">Transmembrane</keyword>
<evidence type="ECO:0000259" key="13">
    <source>
        <dbReference type="PROSITE" id="PS50968"/>
    </source>
</evidence>
<evidence type="ECO:0000256" key="1">
    <source>
        <dbReference type="ARBA" id="ARBA00001938"/>
    </source>
</evidence>
<dbReference type="SUPFAM" id="SSF57997">
    <property type="entry name" value="Tropomyosin"/>
    <property type="match status" value="1"/>
</dbReference>
<feature type="region of interest" description="Disordered" evidence="11">
    <location>
        <begin position="256"/>
        <end position="288"/>
    </location>
</feature>
<dbReference type="Pfam" id="PF04479">
    <property type="entry name" value="RTA1"/>
    <property type="match status" value="1"/>
</dbReference>
<feature type="modified residue" description="N6-lipoyllysine" evidence="9">
    <location>
        <position position="1224"/>
    </location>
</feature>
<evidence type="ECO:0000256" key="12">
    <source>
        <dbReference type="SAM" id="Phobius"/>
    </source>
</evidence>
<dbReference type="GO" id="GO:0019464">
    <property type="term" value="P:glycine decarboxylation via glycine cleavage system"/>
    <property type="evidence" value="ECO:0007669"/>
    <property type="project" value="InterPro"/>
</dbReference>
<dbReference type="InterPro" id="IPR000237">
    <property type="entry name" value="GRIP_dom"/>
</dbReference>
<dbReference type="InterPro" id="IPR033753">
    <property type="entry name" value="GCV_H/Fam206"/>
</dbReference>
<keyword evidence="5 9" id="KW-0450">Lipoyl</keyword>
<feature type="compositionally biased region" description="Polar residues" evidence="11">
    <location>
        <begin position="194"/>
        <end position="207"/>
    </location>
</feature>
<dbReference type="InterPro" id="IPR000089">
    <property type="entry name" value="Biotin_lipoyl"/>
</dbReference>
<feature type="region of interest" description="Disordered" evidence="11">
    <location>
        <begin position="1061"/>
        <end position="1110"/>
    </location>
</feature>
<feature type="region of interest" description="Disordered" evidence="11">
    <location>
        <begin position="1021"/>
        <end position="1042"/>
    </location>
</feature>
<evidence type="ECO:0000256" key="9">
    <source>
        <dbReference type="PIRSR" id="PIRSR617453-50"/>
    </source>
</evidence>
<evidence type="ECO:0000256" key="5">
    <source>
        <dbReference type="ARBA" id="ARBA00022823"/>
    </source>
</evidence>
<feature type="coiled-coil region" evidence="10">
    <location>
        <begin position="613"/>
        <end position="881"/>
    </location>
</feature>